<dbReference type="EMBL" id="PXOG01000254">
    <property type="protein sequence ID" value="RGP64341.1"/>
    <property type="molecule type" value="Genomic_DNA"/>
</dbReference>
<feature type="domain" description="Endonuclease/exonuclease/phosphatase" evidence="3">
    <location>
        <begin position="6"/>
        <end position="103"/>
    </location>
</feature>
<gene>
    <name evidence="4" type="ORF">FLONG3_9614</name>
</gene>
<organism evidence="4 5">
    <name type="scientific">Fusarium longipes</name>
    <dbReference type="NCBI Taxonomy" id="694270"/>
    <lineage>
        <taxon>Eukaryota</taxon>
        <taxon>Fungi</taxon>
        <taxon>Dikarya</taxon>
        <taxon>Ascomycota</taxon>
        <taxon>Pezizomycotina</taxon>
        <taxon>Sordariomycetes</taxon>
        <taxon>Hypocreomycetidae</taxon>
        <taxon>Hypocreales</taxon>
        <taxon>Nectriaceae</taxon>
        <taxon>Fusarium</taxon>
    </lineage>
</organism>
<keyword evidence="5" id="KW-1185">Reference proteome</keyword>
<feature type="region of interest" description="Disordered" evidence="2">
    <location>
        <begin position="287"/>
        <end position="314"/>
    </location>
</feature>
<dbReference type="STRING" id="694270.A0A395RW68"/>
<sequence>MGLFKYVATFSHDTILLGDFNLHHRDWSPTELIWKQNKASRIFQEATKACELKLKTKPGTITYSKSKKESESSSTIDLPFTSSRISSSVTHCGVLPDTGFNSDRRIIETRLQRDVSLQDKFKLDWSNVDQKSYQRELASLLPSVEHPTDSAANLDNLAQQIISAVKEAIRACVPTITVQNPIRRLNQLEKDLEKLKRKIDAVNPDTPRGQARLKQLWRYHRMAKREMWHIFTENESQTPTSSFALAKLAQRISQPIGPCQVPSLQHGGESAVTDEEKISLFKRVTFRMNDHPKSKKVPSPPRTEQTPQGKKIPVDMSVTDEQLLNLINKAPKGKSADSDGITNEAIQRGGTPLRHSLL</sequence>
<feature type="region of interest" description="Disordered" evidence="2">
    <location>
        <begin position="329"/>
        <end position="358"/>
    </location>
</feature>
<reference evidence="4 5" key="1">
    <citation type="journal article" date="2018" name="PLoS Pathog.">
        <title>Evolution of structural diversity of trichothecenes, a family of toxins produced by plant pathogenic and entomopathogenic fungi.</title>
        <authorList>
            <person name="Proctor R.H."/>
            <person name="McCormick S.P."/>
            <person name="Kim H.S."/>
            <person name="Cardoza R.E."/>
            <person name="Stanley A.M."/>
            <person name="Lindo L."/>
            <person name="Kelly A."/>
            <person name="Brown D.W."/>
            <person name="Lee T."/>
            <person name="Vaughan M.M."/>
            <person name="Alexander N.J."/>
            <person name="Busman M."/>
            <person name="Gutierrez S."/>
        </authorList>
    </citation>
    <scope>NUCLEOTIDE SEQUENCE [LARGE SCALE GENOMIC DNA]</scope>
    <source>
        <strain evidence="4 5">NRRL 20695</strain>
    </source>
</reference>
<dbReference type="SUPFAM" id="SSF56219">
    <property type="entry name" value="DNase I-like"/>
    <property type="match status" value="1"/>
</dbReference>
<dbReference type="Pfam" id="PF14529">
    <property type="entry name" value="Exo_endo_phos_2"/>
    <property type="match status" value="1"/>
</dbReference>
<evidence type="ECO:0000313" key="4">
    <source>
        <dbReference type="EMBL" id="RGP64341.1"/>
    </source>
</evidence>
<evidence type="ECO:0000256" key="1">
    <source>
        <dbReference type="SAM" id="Coils"/>
    </source>
</evidence>
<feature type="coiled-coil region" evidence="1">
    <location>
        <begin position="178"/>
        <end position="205"/>
    </location>
</feature>
<protein>
    <submittedName>
        <fullName evidence="4">Zinc knuckle</fullName>
    </submittedName>
</protein>
<accession>A0A395RW68</accession>
<name>A0A395RW68_9HYPO</name>
<evidence type="ECO:0000259" key="3">
    <source>
        <dbReference type="Pfam" id="PF14529"/>
    </source>
</evidence>
<comment type="caution">
    <text evidence="4">The sequence shown here is derived from an EMBL/GenBank/DDBJ whole genome shotgun (WGS) entry which is preliminary data.</text>
</comment>
<dbReference type="InterPro" id="IPR036691">
    <property type="entry name" value="Endo/exonu/phosph_ase_sf"/>
</dbReference>
<evidence type="ECO:0000313" key="5">
    <source>
        <dbReference type="Proteomes" id="UP000266234"/>
    </source>
</evidence>
<dbReference type="OrthoDB" id="4842715at2759"/>
<dbReference type="GO" id="GO:0003824">
    <property type="term" value="F:catalytic activity"/>
    <property type="evidence" value="ECO:0007669"/>
    <property type="project" value="InterPro"/>
</dbReference>
<keyword evidence="1" id="KW-0175">Coiled coil</keyword>
<evidence type="ECO:0000256" key="2">
    <source>
        <dbReference type="SAM" id="MobiDB-lite"/>
    </source>
</evidence>
<dbReference type="AlphaFoldDB" id="A0A395RW68"/>
<proteinExistence type="predicted"/>
<dbReference type="Proteomes" id="UP000266234">
    <property type="component" value="Unassembled WGS sequence"/>
</dbReference>
<dbReference type="Gene3D" id="3.60.10.10">
    <property type="entry name" value="Endonuclease/exonuclease/phosphatase"/>
    <property type="match status" value="1"/>
</dbReference>
<dbReference type="InterPro" id="IPR005135">
    <property type="entry name" value="Endo/exonuclease/phosphatase"/>
</dbReference>